<evidence type="ECO:0000259" key="11">
    <source>
        <dbReference type="PROSITE" id="PS50126"/>
    </source>
</evidence>
<dbReference type="InterPro" id="IPR013223">
    <property type="entry name" value="RNase_B_OB_dom"/>
</dbReference>
<dbReference type="InterPro" id="IPR040476">
    <property type="entry name" value="CSD2"/>
</dbReference>
<dbReference type="InterPro" id="IPR050180">
    <property type="entry name" value="RNR_Ribonuclease"/>
</dbReference>
<accession>A0A3B0YKN6</accession>
<proteinExistence type="inferred from homology"/>
<dbReference type="NCBIfam" id="NF008648">
    <property type="entry name" value="PRK11642.1"/>
    <property type="match status" value="1"/>
</dbReference>
<dbReference type="InterPro" id="IPR012340">
    <property type="entry name" value="NA-bd_OB-fold"/>
</dbReference>
<evidence type="ECO:0000313" key="12">
    <source>
        <dbReference type="EMBL" id="VAW75872.1"/>
    </source>
</evidence>
<evidence type="ECO:0000256" key="1">
    <source>
        <dbReference type="ARBA" id="ARBA00001849"/>
    </source>
</evidence>
<dbReference type="EMBL" id="UOFN01000051">
    <property type="protein sequence ID" value="VAW75872.1"/>
    <property type="molecule type" value="Genomic_DNA"/>
</dbReference>
<feature type="coiled-coil region" evidence="9">
    <location>
        <begin position="55"/>
        <end position="82"/>
    </location>
</feature>
<dbReference type="NCBIfam" id="TIGR02063">
    <property type="entry name" value="RNase_R"/>
    <property type="match status" value="1"/>
</dbReference>
<gene>
    <name evidence="12" type="ORF">MNBD_GAMMA15-2535</name>
</gene>
<dbReference type="AlphaFoldDB" id="A0A3B0YKN6"/>
<evidence type="ECO:0000256" key="9">
    <source>
        <dbReference type="SAM" id="Coils"/>
    </source>
</evidence>
<sequence>MKKRRSSKNKPSSDPHAEREASKYSSPIPSREFIMSRLEEAGRLMTREKIAESFELSGEEDLEALRRRLRAMERDGQVLCNRKGGYGLIDKMDMVRGRIIAHPDGFGFLVPEESGDDLFLSPRQMRGVMHRDRVVARVTGIDRRGRREGSIVEVLERCTHRVVGRIYFENGISHVVPDHKRLTLDIRVPPDQVGGSRNGQFVTVEIIEQPSKRSGPVGRVVEVIGDHMAPGMEIDVAIRAHELPLEWPDAVEDEIQNLSNTVSPAAKRGRVDLRDTPLVTIDGADSRDFDDAVFCSKTTKGWKLLVAIADVSHYVKKGTALDKEAESRGNSVYFPERVIPMLPEVLSNGLCSLNPDVDRLCMVCEMTIDAEGKVTRSRFMEGLMRSHARLTYSEVAAMLVDRDPDVRAKYKPVLKHLEELYRLYKVFRKIREKRGAIDFETTETRIVFGEDRKIEKIIPVVRNDAHKIIEECMITANVTTARFLNRHKLPTLYRVHEGPQANKLADLREFLSELGLSLDGGEKPPAAEFSKLLKKILKRPDAHLIQTVMLRSLSQARYSPENVGHFGLSQDEYLHFTSPIRRYPDLLVHRAIRHHLRVEARYKKQGKKLTKASSAESFGYTEPDMATIGEYCSTTERRADDATRDAIDWLKCEYMLDKVGMEYDGIVTSVTSFGIFVELKEIYVEGLVHITALHNDYYHFDPAGHRLRGERTGNSYRLGDEVRVRVARVDLDERKMDFDLPGKPEDDGKPRSKSKSKRKRKSKTKSKSDGKMQDAKSKSDDTTTEKRKPKRRRGGRRSGKQNRSKKNETGS</sequence>
<dbReference type="Pfam" id="PF17876">
    <property type="entry name" value="CSD2"/>
    <property type="match status" value="1"/>
</dbReference>
<dbReference type="PROSITE" id="PS50126">
    <property type="entry name" value="S1"/>
    <property type="match status" value="1"/>
</dbReference>
<dbReference type="SMART" id="SM00955">
    <property type="entry name" value="RNB"/>
    <property type="match status" value="1"/>
</dbReference>
<evidence type="ECO:0000256" key="7">
    <source>
        <dbReference type="ARBA" id="ARBA00022839"/>
    </source>
</evidence>
<protein>
    <recommendedName>
        <fullName evidence="3">exoribonuclease II</fullName>
        <ecNumber evidence="3">3.1.13.1</ecNumber>
    </recommendedName>
</protein>
<dbReference type="Pfam" id="PF00773">
    <property type="entry name" value="RNB"/>
    <property type="match status" value="1"/>
</dbReference>
<organism evidence="12">
    <name type="scientific">hydrothermal vent metagenome</name>
    <dbReference type="NCBI Taxonomy" id="652676"/>
    <lineage>
        <taxon>unclassified sequences</taxon>
        <taxon>metagenomes</taxon>
        <taxon>ecological metagenomes</taxon>
    </lineage>
</organism>
<evidence type="ECO:0000256" key="8">
    <source>
        <dbReference type="ARBA" id="ARBA00022884"/>
    </source>
</evidence>
<keyword evidence="7" id="KW-0269">Exonuclease</keyword>
<dbReference type="EC" id="3.1.13.1" evidence="3"/>
<keyword evidence="4" id="KW-0963">Cytoplasm</keyword>
<feature type="domain" description="S1 motif" evidence="11">
    <location>
        <begin position="660"/>
        <end position="741"/>
    </location>
</feature>
<dbReference type="PANTHER" id="PTHR23355">
    <property type="entry name" value="RIBONUCLEASE"/>
    <property type="match status" value="1"/>
</dbReference>
<evidence type="ECO:0000256" key="10">
    <source>
        <dbReference type="SAM" id="MobiDB-lite"/>
    </source>
</evidence>
<dbReference type="CDD" id="cd04471">
    <property type="entry name" value="S1_RNase_R"/>
    <property type="match status" value="1"/>
</dbReference>
<evidence type="ECO:0000256" key="5">
    <source>
        <dbReference type="ARBA" id="ARBA00022722"/>
    </source>
</evidence>
<dbReference type="Pfam" id="PF08206">
    <property type="entry name" value="OB_RNB"/>
    <property type="match status" value="1"/>
</dbReference>
<dbReference type="SMART" id="SM00357">
    <property type="entry name" value="CSP"/>
    <property type="match status" value="1"/>
</dbReference>
<dbReference type="InterPro" id="IPR004476">
    <property type="entry name" value="RNase_II/RNase_R"/>
</dbReference>
<dbReference type="PANTHER" id="PTHR23355:SF9">
    <property type="entry name" value="DIS3-LIKE EXONUCLEASE 2"/>
    <property type="match status" value="1"/>
</dbReference>
<keyword evidence="8" id="KW-0694">RNA-binding</keyword>
<dbReference type="Pfam" id="PF00575">
    <property type="entry name" value="S1"/>
    <property type="match status" value="1"/>
</dbReference>
<name>A0A3B0YKN6_9ZZZZ</name>
<dbReference type="SUPFAM" id="SSF50249">
    <property type="entry name" value="Nucleic acid-binding proteins"/>
    <property type="match status" value="4"/>
</dbReference>
<feature type="compositionally biased region" description="Basic and acidic residues" evidence="10">
    <location>
        <begin position="11"/>
        <end position="22"/>
    </location>
</feature>
<evidence type="ECO:0000256" key="3">
    <source>
        <dbReference type="ARBA" id="ARBA00012163"/>
    </source>
</evidence>
<dbReference type="InterPro" id="IPR011129">
    <property type="entry name" value="CSD"/>
</dbReference>
<feature type="compositionally biased region" description="Basic residues" evidence="10">
    <location>
        <begin position="751"/>
        <end position="765"/>
    </location>
</feature>
<reference evidence="12" key="1">
    <citation type="submission" date="2018-06" db="EMBL/GenBank/DDBJ databases">
        <authorList>
            <person name="Zhirakovskaya E."/>
        </authorList>
    </citation>
    <scope>NUCLEOTIDE SEQUENCE</scope>
</reference>
<comment type="subcellular location">
    <subcellularLocation>
        <location evidence="2">Cytoplasm</location>
    </subcellularLocation>
</comment>
<keyword evidence="9" id="KW-0175">Coiled coil</keyword>
<evidence type="ECO:0000256" key="6">
    <source>
        <dbReference type="ARBA" id="ARBA00022801"/>
    </source>
</evidence>
<dbReference type="InterPro" id="IPR003029">
    <property type="entry name" value="S1_domain"/>
</dbReference>
<dbReference type="FunFam" id="2.40.50.140:FF:000213">
    <property type="entry name" value="Ribonuclease R"/>
    <property type="match status" value="1"/>
</dbReference>
<keyword evidence="5" id="KW-0540">Nuclease</keyword>
<dbReference type="PROSITE" id="PS01175">
    <property type="entry name" value="RIBONUCLEASE_II"/>
    <property type="match status" value="1"/>
</dbReference>
<feature type="region of interest" description="Disordered" evidence="10">
    <location>
        <begin position="1"/>
        <end position="28"/>
    </location>
</feature>
<dbReference type="GO" id="GO:0005829">
    <property type="term" value="C:cytosol"/>
    <property type="evidence" value="ECO:0007669"/>
    <property type="project" value="TreeGrafter"/>
</dbReference>
<dbReference type="InterPro" id="IPR001900">
    <property type="entry name" value="RNase_II/R"/>
</dbReference>
<dbReference type="InterPro" id="IPR022966">
    <property type="entry name" value="RNase_II/R_CS"/>
</dbReference>
<evidence type="ECO:0000256" key="4">
    <source>
        <dbReference type="ARBA" id="ARBA00022490"/>
    </source>
</evidence>
<keyword evidence="6" id="KW-0378">Hydrolase</keyword>
<dbReference type="Gene3D" id="2.40.50.140">
    <property type="entry name" value="Nucleic acid-binding proteins"/>
    <property type="match status" value="2"/>
</dbReference>
<feature type="compositionally biased region" description="Basic and acidic residues" evidence="10">
    <location>
        <begin position="766"/>
        <end position="786"/>
    </location>
</feature>
<feature type="compositionally biased region" description="Basic residues" evidence="10">
    <location>
        <begin position="787"/>
        <end position="804"/>
    </location>
</feature>
<evidence type="ECO:0000256" key="2">
    <source>
        <dbReference type="ARBA" id="ARBA00004496"/>
    </source>
</evidence>
<dbReference type="GO" id="GO:0006402">
    <property type="term" value="P:mRNA catabolic process"/>
    <property type="evidence" value="ECO:0007669"/>
    <property type="project" value="TreeGrafter"/>
</dbReference>
<feature type="compositionally biased region" description="Basic and acidic residues" evidence="10">
    <location>
        <begin position="737"/>
        <end position="750"/>
    </location>
</feature>
<dbReference type="GO" id="GO:0008859">
    <property type="term" value="F:exoribonuclease II activity"/>
    <property type="evidence" value="ECO:0007669"/>
    <property type="project" value="UniProtKB-EC"/>
</dbReference>
<comment type="catalytic activity">
    <reaction evidence="1">
        <text>Exonucleolytic cleavage in the 3'- to 5'-direction to yield nucleoside 5'-phosphates.</text>
        <dbReference type="EC" id="3.1.13.1"/>
    </reaction>
</comment>
<dbReference type="InterPro" id="IPR013668">
    <property type="entry name" value="RNase_R_HTH_12"/>
</dbReference>
<dbReference type="GO" id="GO:0003723">
    <property type="term" value="F:RNA binding"/>
    <property type="evidence" value="ECO:0007669"/>
    <property type="project" value="UniProtKB-KW"/>
</dbReference>
<dbReference type="InterPro" id="IPR011805">
    <property type="entry name" value="RNase_R"/>
</dbReference>
<dbReference type="NCBIfam" id="TIGR00358">
    <property type="entry name" value="3_prime_RNase"/>
    <property type="match status" value="1"/>
</dbReference>
<dbReference type="HAMAP" id="MF_01895">
    <property type="entry name" value="RNase_R"/>
    <property type="match status" value="1"/>
</dbReference>
<dbReference type="Pfam" id="PF08461">
    <property type="entry name" value="WHD_RNase_R"/>
    <property type="match status" value="1"/>
</dbReference>
<feature type="region of interest" description="Disordered" evidence="10">
    <location>
        <begin position="737"/>
        <end position="811"/>
    </location>
</feature>
<dbReference type="SMART" id="SM00316">
    <property type="entry name" value="S1"/>
    <property type="match status" value="1"/>
</dbReference>